<dbReference type="GeneID" id="54461583"/>
<gene>
    <name evidence="2 4" type="ORF">BDZ99DRAFT_466078</name>
</gene>
<feature type="compositionally biased region" description="Polar residues" evidence="1">
    <location>
        <begin position="308"/>
        <end position="342"/>
    </location>
</feature>
<evidence type="ECO:0000256" key="1">
    <source>
        <dbReference type="SAM" id="MobiDB-lite"/>
    </source>
</evidence>
<reference evidence="4" key="3">
    <citation type="submission" date="2025-04" db="UniProtKB">
        <authorList>
            <consortium name="RefSeq"/>
        </authorList>
    </citation>
    <scope>IDENTIFICATION</scope>
    <source>
        <strain evidence="4">CBS 304.34</strain>
    </source>
</reference>
<keyword evidence="3" id="KW-1185">Reference proteome</keyword>
<dbReference type="RefSeq" id="XP_033573475.1">
    <property type="nucleotide sequence ID" value="XM_033720690.1"/>
</dbReference>
<feature type="compositionally biased region" description="Low complexity" evidence="1">
    <location>
        <begin position="229"/>
        <end position="239"/>
    </location>
</feature>
<evidence type="ECO:0000313" key="4">
    <source>
        <dbReference type="RefSeq" id="XP_033573475.1"/>
    </source>
</evidence>
<feature type="region of interest" description="Disordered" evidence="1">
    <location>
        <begin position="87"/>
        <end position="107"/>
    </location>
</feature>
<protein>
    <submittedName>
        <fullName evidence="2 4">Uncharacterized protein</fullName>
    </submittedName>
</protein>
<proteinExistence type="predicted"/>
<dbReference type="Proteomes" id="UP000504636">
    <property type="component" value="Unplaced"/>
</dbReference>
<dbReference type="AlphaFoldDB" id="A0A6A6YCH3"/>
<dbReference type="OrthoDB" id="10429348at2759"/>
<feature type="compositionally biased region" description="Low complexity" evidence="1">
    <location>
        <begin position="279"/>
        <end position="300"/>
    </location>
</feature>
<feature type="compositionally biased region" description="Low complexity" evidence="1">
    <location>
        <begin position="178"/>
        <end position="193"/>
    </location>
</feature>
<accession>A0A6A6YCH3</accession>
<feature type="region of interest" description="Disordered" evidence="1">
    <location>
        <begin position="178"/>
        <end position="342"/>
    </location>
</feature>
<evidence type="ECO:0000313" key="2">
    <source>
        <dbReference type="EMBL" id="KAF2806511.1"/>
    </source>
</evidence>
<dbReference type="EMBL" id="MU003707">
    <property type="protein sequence ID" value="KAF2806511.1"/>
    <property type="molecule type" value="Genomic_DNA"/>
</dbReference>
<feature type="region of interest" description="Disordered" evidence="1">
    <location>
        <begin position="1"/>
        <end position="49"/>
    </location>
</feature>
<organism evidence="2">
    <name type="scientific">Mytilinidion resinicola</name>
    <dbReference type="NCBI Taxonomy" id="574789"/>
    <lineage>
        <taxon>Eukaryota</taxon>
        <taxon>Fungi</taxon>
        <taxon>Dikarya</taxon>
        <taxon>Ascomycota</taxon>
        <taxon>Pezizomycotina</taxon>
        <taxon>Dothideomycetes</taxon>
        <taxon>Pleosporomycetidae</taxon>
        <taxon>Mytilinidiales</taxon>
        <taxon>Mytilinidiaceae</taxon>
        <taxon>Mytilinidion</taxon>
    </lineage>
</organism>
<reference evidence="4" key="2">
    <citation type="submission" date="2020-04" db="EMBL/GenBank/DDBJ databases">
        <authorList>
            <consortium name="NCBI Genome Project"/>
        </authorList>
    </citation>
    <scope>NUCLEOTIDE SEQUENCE</scope>
    <source>
        <strain evidence="4">CBS 304.34</strain>
    </source>
</reference>
<feature type="compositionally biased region" description="Polar residues" evidence="1">
    <location>
        <begin position="1"/>
        <end position="19"/>
    </location>
</feature>
<sequence length="342" mass="35852">MFRVPSLTSDAPDDSQNASIPPAAEAPRYGTPGESQTPPRTMPAGWVPEPAWMVSQTEASIDSYSRGSGFYFPEPTREVLQVDDSVPPAWSSQEHYTGRAPSNEAPSQIITDSYSDGVFAGGRLESFDSDGRITPTQSTTNSVRTTVPSFFKPHLGLDYAQVSYSANRTIRLPLAPAASATSSRGSDASSMRSPLAPAVRTPPSRANVAPGSSRLSAGLTTGTRYPGTASSPPASSASSLYVTAKTTIERSEKLTQHKASRPARQRETDRNTTGSRGIAQPPSRQRPSSASAGAQPAHSPFSPVDPHQPSTRAFASQNENASGPSTINASAPASSTPGHGVL</sequence>
<evidence type="ECO:0000313" key="3">
    <source>
        <dbReference type="Proteomes" id="UP000504636"/>
    </source>
</evidence>
<feature type="compositionally biased region" description="Polar residues" evidence="1">
    <location>
        <begin position="213"/>
        <end position="223"/>
    </location>
</feature>
<reference evidence="2 4" key="1">
    <citation type="journal article" date="2020" name="Stud. Mycol.">
        <title>101 Dothideomycetes genomes: a test case for predicting lifestyles and emergence of pathogens.</title>
        <authorList>
            <person name="Haridas S."/>
            <person name="Albert R."/>
            <person name="Binder M."/>
            <person name="Bloem J."/>
            <person name="Labutti K."/>
            <person name="Salamov A."/>
            <person name="Andreopoulos B."/>
            <person name="Baker S."/>
            <person name="Barry K."/>
            <person name="Bills G."/>
            <person name="Bluhm B."/>
            <person name="Cannon C."/>
            <person name="Castanera R."/>
            <person name="Culley D."/>
            <person name="Daum C."/>
            <person name="Ezra D."/>
            <person name="Gonzalez J."/>
            <person name="Henrissat B."/>
            <person name="Kuo A."/>
            <person name="Liang C."/>
            <person name="Lipzen A."/>
            <person name="Lutzoni F."/>
            <person name="Magnuson J."/>
            <person name="Mondo S."/>
            <person name="Nolan M."/>
            <person name="Ohm R."/>
            <person name="Pangilinan J."/>
            <person name="Park H.-J."/>
            <person name="Ramirez L."/>
            <person name="Alfaro M."/>
            <person name="Sun H."/>
            <person name="Tritt A."/>
            <person name="Yoshinaga Y."/>
            <person name="Zwiers L.-H."/>
            <person name="Turgeon B."/>
            <person name="Goodwin S."/>
            <person name="Spatafora J."/>
            <person name="Crous P."/>
            <person name="Grigoriev I."/>
        </authorList>
    </citation>
    <scope>NUCLEOTIDE SEQUENCE</scope>
    <source>
        <strain evidence="2 4">CBS 304.34</strain>
    </source>
</reference>
<name>A0A6A6YCH3_9PEZI</name>